<reference evidence="4 5" key="1">
    <citation type="journal article" date="2019" name="Sci. Rep.">
        <title>Orb-weaving spider Araneus ventricosus genome elucidates the spidroin gene catalogue.</title>
        <authorList>
            <person name="Kono N."/>
            <person name="Nakamura H."/>
            <person name="Ohtoshi R."/>
            <person name="Moran D.A.P."/>
            <person name="Shinohara A."/>
            <person name="Yoshida Y."/>
            <person name="Fujiwara M."/>
            <person name="Mori M."/>
            <person name="Tomita M."/>
            <person name="Arakawa K."/>
        </authorList>
    </citation>
    <scope>NUCLEOTIDE SEQUENCE [LARGE SCALE GENOMIC DNA]</scope>
</reference>
<dbReference type="PANTHER" id="PTHR23022">
    <property type="entry name" value="TRANSPOSABLE ELEMENT-RELATED"/>
    <property type="match status" value="1"/>
</dbReference>
<dbReference type="InterPro" id="IPR009057">
    <property type="entry name" value="Homeodomain-like_sf"/>
</dbReference>
<dbReference type="GO" id="GO:0003677">
    <property type="term" value="F:DNA binding"/>
    <property type="evidence" value="ECO:0007669"/>
    <property type="project" value="InterPro"/>
</dbReference>
<protein>
    <submittedName>
        <fullName evidence="4">Transposable element Tcb1 transposase</fullName>
    </submittedName>
</protein>
<dbReference type="GO" id="GO:0015074">
    <property type="term" value="P:DNA integration"/>
    <property type="evidence" value="ECO:0007669"/>
    <property type="project" value="InterPro"/>
</dbReference>
<accession>A0A4Y2D3T7</accession>
<feature type="domain" description="Transposase Tc1-like" evidence="2">
    <location>
        <begin position="69"/>
        <end position="141"/>
    </location>
</feature>
<evidence type="ECO:0000259" key="3">
    <source>
        <dbReference type="Pfam" id="PF13358"/>
    </source>
</evidence>
<dbReference type="OrthoDB" id="6503215at2759"/>
<dbReference type="GO" id="GO:0006313">
    <property type="term" value="P:DNA transposition"/>
    <property type="evidence" value="ECO:0007669"/>
    <property type="project" value="InterPro"/>
</dbReference>
<evidence type="ECO:0000259" key="2">
    <source>
        <dbReference type="Pfam" id="PF01498"/>
    </source>
</evidence>
<dbReference type="Pfam" id="PF13358">
    <property type="entry name" value="DDE_3"/>
    <property type="match status" value="1"/>
</dbReference>
<dbReference type="Gene3D" id="3.30.420.10">
    <property type="entry name" value="Ribonuclease H-like superfamily/Ribonuclease H"/>
    <property type="match status" value="1"/>
</dbReference>
<dbReference type="InterPro" id="IPR052338">
    <property type="entry name" value="Transposase_5"/>
</dbReference>
<dbReference type="InterPro" id="IPR002492">
    <property type="entry name" value="Transposase_Tc1-like"/>
</dbReference>
<organism evidence="4 5">
    <name type="scientific">Araneus ventricosus</name>
    <name type="common">Orbweaver spider</name>
    <name type="synonym">Epeira ventricosa</name>
    <dbReference type="NCBI Taxonomy" id="182803"/>
    <lineage>
        <taxon>Eukaryota</taxon>
        <taxon>Metazoa</taxon>
        <taxon>Ecdysozoa</taxon>
        <taxon>Arthropoda</taxon>
        <taxon>Chelicerata</taxon>
        <taxon>Arachnida</taxon>
        <taxon>Araneae</taxon>
        <taxon>Araneomorphae</taxon>
        <taxon>Entelegynae</taxon>
        <taxon>Araneoidea</taxon>
        <taxon>Araneidae</taxon>
        <taxon>Araneus</taxon>
    </lineage>
</organism>
<gene>
    <name evidence="4" type="primary">TCB1_754</name>
    <name evidence="4" type="ORF">AVEN_21928_1</name>
</gene>
<dbReference type="InterPro" id="IPR036397">
    <property type="entry name" value="RNaseH_sf"/>
</dbReference>
<keyword evidence="5" id="KW-1185">Reference proteome</keyword>
<evidence type="ECO:0000313" key="5">
    <source>
        <dbReference type="Proteomes" id="UP000499080"/>
    </source>
</evidence>
<dbReference type="Proteomes" id="UP000499080">
    <property type="component" value="Unassembled WGS sequence"/>
</dbReference>
<evidence type="ECO:0000256" key="1">
    <source>
        <dbReference type="ARBA" id="ARBA00004123"/>
    </source>
</evidence>
<comment type="subcellular location">
    <subcellularLocation>
        <location evidence="1">Nucleus</location>
    </subcellularLocation>
</comment>
<name>A0A4Y2D3T7_ARAVE</name>
<feature type="domain" description="Tc1-like transposase DDE" evidence="3">
    <location>
        <begin position="150"/>
        <end position="291"/>
    </location>
</feature>
<dbReference type="InterPro" id="IPR038717">
    <property type="entry name" value="Tc1-like_DDE_dom"/>
</dbReference>
<dbReference type="PANTHER" id="PTHR23022:SF135">
    <property type="entry name" value="SI:DKEY-77F5.3"/>
    <property type="match status" value="1"/>
</dbReference>
<dbReference type="EMBL" id="BGPR01000288">
    <property type="protein sequence ID" value="GBM10608.1"/>
    <property type="molecule type" value="Genomic_DNA"/>
</dbReference>
<proteinExistence type="predicted"/>
<dbReference type="SUPFAM" id="SSF46689">
    <property type="entry name" value="Homeodomain-like"/>
    <property type="match status" value="1"/>
</dbReference>
<evidence type="ECO:0000313" key="4">
    <source>
        <dbReference type="EMBL" id="GBM10608.1"/>
    </source>
</evidence>
<sequence length="343" mass="38671">MASRRRMEDSERWRAVGSIEAGQSITDVALYFGVHHSVISRLGKQFLTSQTVVRRPVAGRSRITIPAEDRYIAVVAKRNRRSTSTRVTFMVAAAIGKTISATTVRRRLHVNGLYALVPRVCVPLSVQSRGARLKWCRQHVNWTVSDWGNVMFTDESIYALQPDDKGVRVWREQGTRIQPEHITEHHAFRGGSIMVCVGISLGYRTDLHIYRRGSVTAVRYRDEVLDPIVKLCAAAVGPSFVLMDDSARLHRAAIVDDFLESEGIARMEWPAYSPDLNPIENIWDTLGHAVCRRFPPPATLRDLETALEEEWRLLDSAVVDHLVTSMITRCTLCTKVTGAHIPY</sequence>
<dbReference type="GO" id="GO:0005634">
    <property type="term" value="C:nucleus"/>
    <property type="evidence" value="ECO:0007669"/>
    <property type="project" value="UniProtKB-SubCell"/>
</dbReference>
<comment type="caution">
    <text evidence="4">The sequence shown here is derived from an EMBL/GenBank/DDBJ whole genome shotgun (WGS) entry which is preliminary data.</text>
</comment>
<dbReference type="AlphaFoldDB" id="A0A4Y2D3T7"/>
<dbReference type="Pfam" id="PF01498">
    <property type="entry name" value="HTH_Tnp_Tc3_2"/>
    <property type="match status" value="1"/>
</dbReference>